<dbReference type="EMBL" id="JAWDJW010000194">
    <property type="protein sequence ID" value="KAK3081347.1"/>
    <property type="molecule type" value="Genomic_DNA"/>
</dbReference>
<sequence length="285" mass="32092">VASRQIDDSNGQQTQDRATFTTYWLTNFEEEWQTKEGSGAAKKEDGTRKRYLPRKAWEELSEREKEETRGGRRRGRAKRATRKVNEEERFESRRAKERGEHGQEDDENDDDGEEGEAGVDEEVEDEAEDDEEDFDDSEDEGEDEGDEEGVEEEDEDDVEADVEDEKKDEPKRGTKRTRGAQNGTSKKQKSNSGNAKQSGTVGSRHDPANPPAQQGSVDRLPKKGQQVHWKALPGFVDGEVVEVLTKGKDVEGKKVKASEKDPRIVLKSSSSGKICVHKPDACYFD</sequence>
<dbReference type="Proteomes" id="UP001186974">
    <property type="component" value="Unassembled WGS sequence"/>
</dbReference>
<feature type="non-terminal residue" evidence="1">
    <location>
        <position position="1"/>
    </location>
</feature>
<comment type="caution">
    <text evidence="1">The sequence shown here is derived from an EMBL/GenBank/DDBJ whole genome shotgun (WGS) entry which is preliminary data.</text>
</comment>
<name>A0ACC3DX09_9PEZI</name>
<reference evidence="1" key="1">
    <citation type="submission" date="2024-09" db="EMBL/GenBank/DDBJ databases">
        <title>Black Yeasts Isolated from many extreme environments.</title>
        <authorList>
            <person name="Coleine C."/>
            <person name="Stajich J.E."/>
            <person name="Selbmann L."/>
        </authorList>
    </citation>
    <scope>NUCLEOTIDE SEQUENCE</scope>
    <source>
        <strain evidence="1">CCFEE 5737</strain>
    </source>
</reference>
<evidence type="ECO:0000313" key="2">
    <source>
        <dbReference type="Proteomes" id="UP001186974"/>
    </source>
</evidence>
<evidence type="ECO:0000313" key="1">
    <source>
        <dbReference type="EMBL" id="KAK3081347.1"/>
    </source>
</evidence>
<accession>A0ACC3DX09</accession>
<gene>
    <name evidence="1" type="ORF">LTS18_007638</name>
</gene>
<proteinExistence type="predicted"/>
<organism evidence="1 2">
    <name type="scientific">Coniosporium uncinatum</name>
    <dbReference type="NCBI Taxonomy" id="93489"/>
    <lineage>
        <taxon>Eukaryota</taxon>
        <taxon>Fungi</taxon>
        <taxon>Dikarya</taxon>
        <taxon>Ascomycota</taxon>
        <taxon>Pezizomycotina</taxon>
        <taxon>Dothideomycetes</taxon>
        <taxon>Dothideomycetes incertae sedis</taxon>
        <taxon>Coniosporium</taxon>
    </lineage>
</organism>
<protein>
    <submittedName>
        <fullName evidence="1">Uncharacterized protein</fullName>
    </submittedName>
</protein>
<keyword evidence="2" id="KW-1185">Reference proteome</keyword>